<accession>A0A4V5TII9</accession>
<evidence type="ECO:0000259" key="1">
    <source>
        <dbReference type="Pfam" id="PF08887"/>
    </source>
</evidence>
<evidence type="ECO:0000313" key="3">
    <source>
        <dbReference type="EMBL" id="TKI54123.1"/>
    </source>
</evidence>
<reference evidence="3 4" key="1">
    <citation type="submission" date="2019-04" db="EMBL/GenBank/DDBJ databases">
        <title>Whole genome sequencing of Brevibacillus sp. TGS2-1.</title>
        <authorList>
            <person name="Choi A."/>
        </authorList>
    </citation>
    <scope>NUCLEOTIDE SEQUENCE [LARGE SCALE GENOMIC DNA]</scope>
    <source>
        <strain evidence="3 4">TGS2-1</strain>
    </source>
</reference>
<sequence length="178" mass="20738">MMNNDFVFIQQPTISLIEQYKGRIPDQVIESWEKHGFGIAKNGYLRFVNPQEYQELLSEVYVRHNLAIPLFTTAMGDVLVWEDGYLLGLNFRKHEVNVLAKNFKFFFGDLDDEYFLEKALDWLPYPEASVKYGNVEFDECFGYVPILGLGGPEKVENLKKVKLIEHIYLITQFMGPIE</sequence>
<dbReference type="Proteomes" id="UP000307841">
    <property type="component" value="Unassembled WGS sequence"/>
</dbReference>
<organism evidence="3 4">
    <name type="scientific">Brevibacillus antibioticus</name>
    <dbReference type="NCBI Taxonomy" id="2570228"/>
    <lineage>
        <taxon>Bacteria</taxon>
        <taxon>Bacillati</taxon>
        <taxon>Bacillota</taxon>
        <taxon>Bacilli</taxon>
        <taxon>Bacillales</taxon>
        <taxon>Paenibacillaceae</taxon>
        <taxon>Brevibacillus</taxon>
    </lineage>
</organism>
<dbReference type="Pfam" id="PF08906">
    <property type="entry name" value="T6SS_Tdi1_C"/>
    <property type="match status" value="1"/>
</dbReference>
<protein>
    <submittedName>
        <fullName evidence="3">DUF1851 domain-containing protein</fullName>
    </submittedName>
</protein>
<dbReference type="AlphaFoldDB" id="A0A4V5TII9"/>
<name>A0A4V5TII9_9BACL</name>
<gene>
    <name evidence="3" type="ORF">E8L90_00920</name>
</gene>
<dbReference type="EMBL" id="SZNK01000001">
    <property type="protein sequence ID" value="TKI54123.1"/>
    <property type="molecule type" value="Genomic_DNA"/>
</dbReference>
<keyword evidence="4" id="KW-1185">Reference proteome</keyword>
<proteinExistence type="predicted"/>
<dbReference type="Pfam" id="PF08887">
    <property type="entry name" value="GAD-like"/>
    <property type="match status" value="1"/>
</dbReference>
<feature type="domain" description="GAD-related" evidence="1">
    <location>
        <begin position="13"/>
        <end position="85"/>
    </location>
</feature>
<dbReference type="OrthoDB" id="2216648at2"/>
<dbReference type="InterPro" id="IPR014983">
    <property type="entry name" value="GAD-rel"/>
</dbReference>
<evidence type="ECO:0000259" key="2">
    <source>
        <dbReference type="Pfam" id="PF08906"/>
    </source>
</evidence>
<feature type="domain" description="T6SS immunity protein Tdi1 C-terminal" evidence="2">
    <location>
        <begin position="100"/>
        <end position="173"/>
    </location>
</feature>
<evidence type="ECO:0000313" key="4">
    <source>
        <dbReference type="Proteomes" id="UP000307841"/>
    </source>
</evidence>
<dbReference type="RefSeq" id="WP_137027595.1">
    <property type="nucleotide sequence ID" value="NZ_SZNK01000001.1"/>
</dbReference>
<dbReference type="InterPro" id="IPR015002">
    <property type="entry name" value="T6SS_Tdi1_C"/>
</dbReference>
<comment type="caution">
    <text evidence="3">The sequence shown here is derived from an EMBL/GenBank/DDBJ whole genome shotgun (WGS) entry which is preliminary data.</text>
</comment>